<dbReference type="EMBL" id="JAEHOE010000022">
    <property type="protein sequence ID" value="KAG2495843.1"/>
    <property type="molecule type" value="Genomic_DNA"/>
</dbReference>
<proteinExistence type="predicted"/>
<feature type="region of interest" description="Disordered" evidence="1">
    <location>
        <begin position="1"/>
        <end position="105"/>
    </location>
</feature>
<dbReference type="Proteomes" id="UP000612055">
    <property type="component" value="Unassembled WGS sequence"/>
</dbReference>
<evidence type="ECO:0000313" key="3">
    <source>
        <dbReference type="Proteomes" id="UP000612055"/>
    </source>
</evidence>
<dbReference type="OrthoDB" id="20835at2759"/>
<dbReference type="InterPro" id="IPR013885">
    <property type="entry name" value="DUF1764_euk"/>
</dbReference>
<dbReference type="AlphaFoldDB" id="A0A835Y4K2"/>
<organism evidence="2 3">
    <name type="scientific">Edaphochlamys debaryana</name>
    <dbReference type="NCBI Taxonomy" id="47281"/>
    <lineage>
        <taxon>Eukaryota</taxon>
        <taxon>Viridiplantae</taxon>
        <taxon>Chlorophyta</taxon>
        <taxon>core chlorophytes</taxon>
        <taxon>Chlorophyceae</taxon>
        <taxon>CS clade</taxon>
        <taxon>Chlamydomonadales</taxon>
        <taxon>Chlamydomonadales incertae sedis</taxon>
        <taxon>Edaphochlamys</taxon>
    </lineage>
</organism>
<dbReference type="PANTHER" id="PTHR34066">
    <property type="entry name" value="GROWTH FACTOR 2"/>
    <property type="match status" value="1"/>
</dbReference>
<evidence type="ECO:0000256" key="1">
    <source>
        <dbReference type="SAM" id="MobiDB-lite"/>
    </source>
</evidence>
<gene>
    <name evidence="2" type="ORF">HYH03_006082</name>
</gene>
<feature type="compositionally biased region" description="Basic and acidic residues" evidence="1">
    <location>
        <begin position="70"/>
        <end position="91"/>
    </location>
</feature>
<dbReference type="PANTHER" id="PTHR34066:SF1">
    <property type="entry name" value="DUF1764 FAMILY PROTEIN"/>
    <property type="match status" value="1"/>
</dbReference>
<name>A0A835Y4K2_9CHLO</name>
<evidence type="ECO:0008006" key="4">
    <source>
        <dbReference type="Google" id="ProtNLM"/>
    </source>
</evidence>
<accession>A0A835Y4K2</accession>
<keyword evidence="3" id="KW-1185">Reference proteome</keyword>
<dbReference type="Pfam" id="PF08576">
    <property type="entry name" value="DUF1764"/>
    <property type="match status" value="1"/>
</dbReference>
<feature type="compositionally biased region" description="Basic and acidic residues" evidence="1">
    <location>
        <begin position="1"/>
        <end position="29"/>
    </location>
</feature>
<comment type="caution">
    <text evidence="2">The sequence shown here is derived from an EMBL/GenBank/DDBJ whole genome shotgun (WGS) entry which is preliminary data.</text>
</comment>
<sequence length="155" mass="15996">MGKKETEKAAKQGDGKAAPKADKPAKAEGKAAQAVTAEKAKGKGKEPEKGAKPAGGKKSEIDDIFSAGKKAAEKKSAEKRAAEEAAEKADAAAEAPAAKRSKVEGSKDDIFGEAVAKGRKRTEEGFAIYTEDELGLGSSKGGDTDLCPFDCECCF</sequence>
<protein>
    <recommendedName>
        <fullName evidence="4">DUF1764-domain-containing protein</fullName>
    </recommendedName>
</protein>
<evidence type="ECO:0000313" key="2">
    <source>
        <dbReference type="EMBL" id="KAG2495843.1"/>
    </source>
</evidence>
<feature type="compositionally biased region" description="Basic and acidic residues" evidence="1">
    <location>
        <begin position="38"/>
        <end position="61"/>
    </location>
</feature>
<reference evidence="2" key="1">
    <citation type="journal article" date="2020" name="bioRxiv">
        <title>Comparative genomics of Chlamydomonas.</title>
        <authorList>
            <person name="Craig R.J."/>
            <person name="Hasan A.R."/>
            <person name="Ness R.W."/>
            <person name="Keightley P.D."/>
        </authorList>
    </citation>
    <scope>NUCLEOTIDE SEQUENCE</scope>
    <source>
        <strain evidence="2">CCAP 11/70</strain>
    </source>
</reference>